<name>A0A9N8DF29_9STRA</name>
<organism evidence="2 3">
    <name type="scientific">Seminavis robusta</name>
    <dbReference type="NCBI Taxonomy" id="568900"/>
    <lineage>
        <taxon>Eukaryota</taxon>
        <taxon>Sar</taxon>
        <taxon>Stramenopiles</taxon>
        <taxon>Ochrophyta</taxon>
        <taxon>Bacillariophyta</taxon>
        <taxon>Bacillariophyceae</taxon>
        <taxon>Bacillariophycidae</taxon>
        <taxon>Naviculales</taxon>
        <taxon>Naviculaceae</taxon>
        <taxon>Seminavis</taxon>
    </lineage>
</organism>
<comment type="caution">
    <text evidence="2">The sequence shown here is derived from an EMBL/GenBank/DDBJ whole genome shotgun (WGS) entry which is preliminary data.</text>
</comment>
<keyword evidence="3" id="KW-1185">Reference proteome</keyword>
<dbReference type="AlphaFoldDB" id="A0A9N8DF29"/>
<evidence type="ECO:0000313" key="2">
    <source>
        <dbReference type="EMBL" id="CAB9501607.1"/>
    </source>
</evidence>
<accession>A0A9N8DF29</accession>
<keyword evidence="1" id="KW-0175">Coiled coil</keyword>
<evidence type="ECO:0000256" key="1">
    <source>
        <dbReference type="SAM" id="Coils"/>
    </source>
</evidence>
<gene>
    <name evidence="2" type="ORF">SEMRO_113_G056010.1</name>
</gene>
<dbReference type="EMBL" id="CAICTM010000112">
    <property type="protein sequence ID" value="CAB9501607.1"/>
    <property type="molecule type" value="Genomic_DNA"/>
</dbReference>
<proteinExistence type="predicted"/>
<evidence type="ECO:0000313" key="3">
    <source>
        <dbReference type="Proteomes" id="UP001153069"/>
    </source>
</evidence>
<reference evidence="2" key="1">
    <citation type="submission" date="2020-06" db="EMBL/GenBank/DDBJ databases">
        <authorList>
            <consortium name="Plant Systems Biology data submission"/>
        </authorList>
    </citation>
    <scope>NUCLEOTIDE SEQUENCE</scope>
    <source>
        <strain evidence="2">D6</strain>
    </source>
</reference>
<feature type="coiled-coil region" evidence="1">
    <location>
        <begin position="42"/>
        <end position="69"/>
    </location>
</feature>
<protein>
    <submittedName>
        <fullName evidence="2">Uncharacterized protein</fullName>
    </submittedName>
</protein>
<sequence>MLQKNRVLLTTDEDFWKLDYLKSKVIHFWTTDDDAPESPPLVTEMKRKLDELDSEVKTQRLEIRQLQHQSGGAHLRQKLWAAKQLLPVAEVENLYSSWTEGMDTSTDFNTLLTTIQNTNMSSEEHVQSMSNSIMCDLGTACTFGESVWTARGYNSSGGGLYWSCLCGGRLNGRASQ</sequence>
<dbReference type="Proteomes" id="UP001153069">
    <property type="component" value="Unassembled WGS sequence"/>
</dbReference>